<evidence type="ECO:0000256" key="1">
    <source>
        <dbReference type="ARBA" id="ARBA00022527"/>
    </source>
</evidence>
<feature type="compositionally biased region" description="Low complexity" evidence="6">
    <location>
        <begin position="1"/>
        <end position="16"/>
    </location>
</feature>
<protein>
    <recommendedName>
        <fullName evidence="7">Protein kinase domain-containing protein</fullName>
    </recommendedName>
</protein>
<sequence length="434" mass="47269">MSGAPTAMTAPGATPGIDLPVPGADCPPVEAVAAAAASAAVTAAAEGGREGELKAAAVEAVAPAPEGGRSGQARIGPYTLGRTLGTGSTCKVKRAVNESTGEMVAIKIISKELLRKKPSLRRKIQREIAVMKMMRSHPNVIDFYELYETDGHLLLVVEYCPHGELFDRLITRGCFPPEEALDIFQQVIHGLKYCHKRLICHRDIKPENLLLAPNNVVKLVDFGLATMAVGNLLETACGSAHYASPEIISGESYDGYLSDVWSCGVLLFALLTGSLPFDDDNFSRLLAKVQAAKLTLPPSIPSEVRSLLLGMLTANPRSRFTLEEVMAHPWFTSQRPRLAVFYDVPDPFMSAESAANSVPVRDPNPVYLGHLRALGWGETSVLKRKLAQVEHSLERECYRTFERHYEQQEDKRRVSRDVAGLESQLANVELVPSS</sequence>
<dbReference type="PROSITE" id="PS50011">
    <property type="entry name" value="PROTEIN_KINASE_DOM"/>
    <property type="match status" value="1"/>
</dbReference>
<keyword evidence="1" id="KW-0723">Serine/threonine-protein kinase</keyword>
<accession>A0A1X6P9W9</accession>
<dbReference type="GO" id="GO:0005524">
    <property type="term" value="F:ATP binding"/>
    <property type="evidence" value="ECO:0007669"/>
    <property type="project" value="UniProtKB-KW"/>
</dbReference>
<dbReference type="GO" id="GO:0004674">
    <property type="term" value="F:protein serine/threonine kinase activity"/>
    <property type="evidence" value="ECO:0007669"/>
    <property type="project" value="UniProtKB-KW"/>
</dbReference>
<evidence type="ECO:0000313" key="9">
    <source>
        <dbReference type="Proteomes" id="UP000218209"/>
    </source>
</evidence>
<keyword evidence="4" id="KW-0418">Kinase</keyword>
<evidence type="ECO:0000256" key="6">
    <source>
        <dbReference type="SAM" id="MobiDB-lite"/>
    </source>
</evidence>
<proteinExistence type="predicted"/>
<evidence type="ECO:0000256" key="2">
    <source>
        <dbReference type="ARBA" id="ARBA00022679"/>
    </source>
</evidence>
<dbReference type="AlphaFoldDB" id="A0A1X6P9W9"/>
<evidence type="ECO:0000256" key="3">
    <source>
        <dbReference type="ARBA" id="ARBA00022741"/>
    </source>
</evidence>
<feature type="domain" description="Protein kinase" evidence="7">
    <location>
        <begin position="78"/>
        <end position="331"/>
    </location>
</feature>
<evidence type="ECO:0000259" key="7">
    <source>
        <dbReference type="PROSITE" id="PS50011"/>
    </source>
</evidence>
<dbReference type="Gene3D" id="1.10.510.10">
    <property type="entry name" value="Transferase(Phosphotransferase) domain 1"/>
    <property type="match status" value="1"/>
</dbReference>
<dbReference type="PROSITE" id="PS00108">
    <property type="entry name" value="PROTEIN_KINASE_ST"/>
    <property type="match status" value="1"/>
</dbReference>
<evidence type="ECO:0000256" key="4">
    <source>
        <dbReference type="ARBA" id="ARBA00022777"/>
    </source>
</evidence>
<keyword evidence="2" id="KW-0808">Transferase</keyword>
<gene>
    <name evidence="8" type="ORF">BU14_0144s0014</name>
</gene>
<dbReference type="Pfam" id="PF00069">
    <property type="entry name" value="Pkinase"/>
    <property type="match status" value="1"/>
</dbReference>
<reference evidence="8 9" key="1">
    <citation type="submission" date="2017-03" db="EMBL/GenBank/DDBJ databases">
        <title>WGS assembly of Porphyra umbilicalis.</title>
        <authorList>
            <person name="Brawley S.H."/>
            <person name="Blouin N.A."/>
            <person name="Ficko-Blean E."/>
            <person name="Wheeler G.L."/>
            <person name="Lohr M."/>
            <person name="Goodson H.V."/>
            <person name="Jenkins J.W."/>
            <person name="Blaby-Haas C.E."/>
            <person name="Helliwell K.E."/>
            <person name="Chan C."/>
            <person name="Marriage T."/>
            <person name="Bhattacharya D."/>
            <person name="Klein A.S."/>
            <person name="Badis Y."/>
            <person name="Brodie J."/>
            <person name="Cao Y."/>
            <person name="Collen J."/>
            <person name="Dittami S.M."/>
            <person name="Gachon C.M."/>
            <person name="Green B.R."/>
            <person name="Karpowicz S."/>
            <person name="Kim J.W."/>
            <person name="Kudahl U."/>
            <person name="Lin S."/>
            <person name="Michel G."/>
            <person name="Mittag M."/>
            <person name="Olson B.J."/>
            <person name="Pangilinan J."/>
            <person name="Peng Y."/>
            <person name="Qiu H."/>
            <person name="Shu S."/>
            <person name="Singer J.T."/>
            <person name="Smith A.G."/>
            <person name="Sprecher B.N."/>
            <person name="Wagner V."/>
            <person name="Wang W."/>
            <person name="Wang Z.-Y."/>
            <person name="Yan J."/>
            <person name="Yarish C."/>
            <person name="Zoeuner-Riek S."/>
            <person name="Zhuang Y."/>
            <person name="Zou Y."/>
            <person name="Lindquist E.A."/>
            <person name="Grimwood J."/>
            <person name="Barry K."/>
            <person name="Rokhsar D.S."/>
            <person name="Schmutz J."/>
            <person name="Stiller J.W."/>
            <person name="Grossman A.R."/>
            <person name="Prochnik S.E."/>
        </authorList>
    </citation>
    <scope>NUCLEOTIDE SEQUENCE [LARGE SCALE GENOMIC DNA]</scope>
    <source>
        <strain evidence="8">4086291</strain>
    </source>
</reference>
<keyword evidence="5" id="KW-0067">ATP-binding</keyword>
<evidence type="ECO:0000256" key="5">
    <source>
        <dbReference type="ARBA" id="ARBA00022840"/>
    </source>
</evidence>
<dbReference type="InterPro" id="IPR000719">
    <property type="entry name" value="Prot_kinase_dom"/>
</dbReference>
<organism evidence="8 9">
    <name type="scientific">Porphyra umbilicalis</name>
    <name type="common">Purple laver</name>
    <name type="synonym">Red alga</name>
    <dbReference type="NCBI Taxonomy" id="2786"/>
    <lineage>
        <taxon>Eukaryota</taxon>
        <taxon>Rhodophyta</taxon>
        <taxon>Bangiophyceae</taxon>
        <taxon>Bangiales</taxon>
        <taxon>Bangiaceae</taxon>
        <taxon>Porphyra</taxon>
    </lineage>
</organism>
<dbReference type="SMART" id="SM00220">
    <property type="entry name" value="S_TKc"/>
    <property type="match status" value="1"/>
</dbReference>
<name>A0A1X6P9W9_PORUM</name>
<dbReference type="InterPro" id="IPR008271">
    <property type="entry name" value="Ser/Thr_kinase_AS"/>
</dbReference>
<dbReference type="Proteomes" id="UP000218209">
    <property type="component" value="Unassembled WGS sequence"/>
</dbReference>
<dbReference type="EMBL" id="KV918835">
    <property type="protein sequence ID" value="OSX77550.1"/>
    <property type="molecule type" value="Genomic_DNA"/>
</dbReference>
<evidence type="ECO:0000313" key="8">
    <source>
        <dbReference type="EMBL" id="OSX77550.1"/>
    </source>
</evidence>
<dbReference type="FunFam" id="3.30.200.20:FF:000042">
    <property type="entry name" value="Aurora kinase A"/>
    <property type="match status" value="1"/>
</dbReference>
<dbReference type="PANTHER" id="PTHR24346">
    <property type="entry name" value="MAP/MICROTUBULE AFFINITY-REGULATING KINASE"/>
    <property type="match status" value="1"/>
</dbReference>
<feature type="region of interest" description="Disordered" evidence="6">
    <location>
        <begin position="1"/>
        <end position="21"/>
    </location>
</feature>
<keyword evidence="3" id="KW-0547">Nucleotide-binding</keyword>
<keyword evidence="9" id="KW-1185">Reference proteome</keyword>
<dbReference type="FunFam" id="1.10.510.10:FF:000956">
    <property type="entry name" value="CAMK family protein kinase"/>
    <property type="match status" value="1"/>
</dbReference>
<dbReference type="OrthoDB" id="193931at2759"/>
<dbReference type="GO" id="GO:0005737">
    <property type="term" value="C:cytoplasm"/>
    <property type="evidence" value="ECO:0007669"/>
    <property type="project" value="TreeGrafter"/>
</dbReference>
<dbReference type="SUPFAM" id="SSF56112">
    <property type="entry name" value="Protein kinase-like (PK-like)"/>
    <property type="match status" value="1"/>
</dbReference>
<dbReference type="InterPro" id="IPR011009">
    <property type="entry name" value="Kinase-like_dom_sf"/>
</dbReference>
<dbReference type="PANTHER" id="PTHR24346:SF82">
    <property type="entry name" value="KP78A-RELATED"/>
    <property type="match status" value="1"/>
</dbReference>
<dbReference type="GO" id="GO:0035556">
    <property type="term" value="P:intracellular signal transduction"/>
    <property type="evidence" value="ECO:0007669"/>
    <property type="project" value="TreeGrafter"/>
</dbReference>